<dbReference type="EMBL" id="QNVT01000024">
    <property type="protein sequence ID" value="REC60473.1"/>
    <property type="molecule type" value="Genomic_DNA"/>
</dbReference>
<keyword evidence="2" id="KW-1185">Reference proteome</keyword>
<comment type="caution">
    <text evidence="1">The sequence shown here is derived from an EMBL/GenBank/DDBJ whole genome shotgun (WGS) entry which is preliminary data.</text>
</comment>
<organism evidence="1 2">
    <name type="scientific">Chryseobacterium pennae</name>
    <dbReference type="NCBI Taxonomy" id="2258962"/>
    <lineage>
        <taxon>Bacteria</taxon>
        <taxon>Pseudomonadati</taxon>
        <taxon>Bacteroidota</taxon>
        <taxon>Flavobacteriia</taxon>
        <taxon>Flavobacteriales</taxon>
        <taxon>Weeksellaceae</taxon>
        <taxon>Chryseobacterium group</taxon>
        <taxon>Chryseobacterium</taxon>
    </lineage>
</organism>
<name>A0A3D9C3M9_9FLAO</name>
<dbReference type="Proteomes" id="UP000256686">
    <property type="component" value="Unassembled WGS sequence"/>
</dbReference>
<gene>
    <name evidence="1" type="ORF">DRF65_20635</name>
</gene>
<dbReference type="AlphaFoldDB" id="A0A3D9C3M9"/>
<accession>A0A3D9C3M9</accession>
<evidence type="ECO:0008006" key="3">
    <source>
        <dbReference type="Google" id="ProtNLM"/>
    </source>
</evidence>
<dbReference type="RefSeq" id="WP_115972636.1">
    <property type="nucleotide sequence ID" value="NZ_QNVT01000024.1"/>
</dbReference>
<reference evidence="2" key="1">
    <citation type="submission" date="2018-06" db="EMBL/GenBank/DDBJ databases">
        <authorList>
            <person name="Lum Nde A."/>
            <person name="Hugo C."/>
        </authorList>
    </citation>
    <scope>NUCLEOTIDE SEQUENCE [LARGE SCALE GENOMIC DNA]</scope>
    <source>
        <strain evidence="2">1_F178</strain>
    </source>
</reference>
<proteinExistence type="predicted"/>
<evidence type="ECO:0000313" key="1">
    <source>
        <dbReference type="EMBL" id="REC60473.1"/>
    </source>
</evidence>
<protein>
    <recommendedName>
        <fullName evidence="3">Nucleotidyltransferase domain-containing protein</fullName>
    </recommendedName>
</protein>
<evidence type="ECO:0000313" key="2">
    <source>
        <dbReference type="Proteomes" id="UP000256686"/>
    </source>
</evidence>
<sequence>MKKKDTLQKINKFLYDYFPNVNGVLLFGSASLSQQNFEDIDLLIIDEKFSYVAKENFYYDRQQFGIIKIPLNDIFNILAHDFKNGIYKHIFETGFIIKDELKILKNVKQYICKDYPDNCTIIRFNINSTIFKINQCFNSLKGATPLIESYLNLSDCINYIIDFIILLDGKIHFKSTKHKTRYLYKYHPQYAVKVAGIVEVIKNKRITLFRIEELMKLLAIPREFKYNNDFLDEHLSESDPLIFYIPNADPKEIKRIKEILNQHNLIYYIFYIDTNNIEEAGIYIFVSCKIENKIASLRNSLKEYLGERRMFFPYNFSFNNEIKFGAFYSLLEELFIEIQPIINSIEADVEKTAKFINTIIKQINLTFEELSSYYFYKTINNFHNLTFKEIADKEKKYKMTYKNTKDKTILSADTDLFDLRFDFAALQPVPKFFLLQIIDRILSMFILKDKEKFEIVDSLRNNHFTNV</sequence>